<sequence>MSRLSERCKHITDIARGSVRALQISHKGNLPKKISNNNGLAWKRKKVYEKNKKLFKVTENEVSKDNRELRNLLFKKKEYLLHEKDISKILKKVIKKKIKNDCVWDDIQRILFSFNLRFVNEGEKGATAPLQNPPQQETKQGINQDSLQNPQNRQAKQLITNKESKDSCTPYNQYFDHVNVYLLAIAMQKLNKRNAILFSFIFSYLRQYYKNMEPRHFLEIFHILTKNTFRHLEVTEHFPSPSRCDKFDRGWRKIAKGTSCMGEEMEKKKERTSFENYDQVFAQNYDQVFAQNYDQVFAQNYDQVFVQNYDQVFAQNYDQVFAQNYDQVFAQNYDQVFAKNYDQVFAKNYDSIFYKHNDHHGRAKTSLVQQHPYKEKIIQSEKNLLNLLALHCSENVNFFSLNDIGITCESLCFFSLKDNPFVHFWNDFLFYIFEVSPGRVGEGDKKLICEGTNGEDPPFLSRRSNYVKKYERSEFFGKRRIQRRRKRGGGASHQNYECQENHKNNECRENHKNHERYQLCEKYAELSGRNVLSLLKYIALYKDTHPQITLLGNKISLIFFKMSFDTTLHECSEIFHLFNCLDQLDKNKMHLKERIGIYEAQFENAFLTHHDMKCLLTISQLCFEIFHYVPFLKIYANNVHKIFNENAIKLIKLLLKSYEYNCETHYVWPCGGKSHYIVKKNDISKKAHSNGVCKKKTDSLTYVYTDNIASHVYTGVENTIICLLSALVPTCHEVFTQLSYREILFLLGIFDRNKVDNTDTHKLISKLICDEMYKKILSIEHFPHVYIDYIFLITMAIYKDKNCVDNNLIHHLIKMILKKKEDKLWQKRRHHYTLYLLTLYREGVGGRRANNRTVFSWVPYFNFVFRNIFTTLEERTLYDFLLIYFKKTERNYYKLLICRLFPGEGQGRTDFHKNGEPCRGGKIQMKVVGENSPSQVFLHNELLILSEKQFKRELLKMFLHLWIAYPIRPGRKLLGFLIVMNTYYADADMRFYLFSPHMVRKMKRFIELLSAKMATKKGTSYFVHLCDNPITKEPIRMNLCKLQYCYQRILNKVKKLEKHDIVKKSISVDKHQLFNASRNYLLNDYKHKKSIVVRTDIPNGRPAKYFQNCKRGDDILGSLSIYGQMDGSP</sequence>
<dbReference type="Proteomes" id="UP000195521">
    <property type="component" value="Unassembled WGS sequence"/>
</dbReference>
<dbReference type="OMA" id="NYDQVFA"/>
<dbReference type="AlphaFoldDB" id="A0A1Y1JDM0"/>
<feature type="compositionally biased region" description="Polar residues" evidence="1">
    <location>
        <begin position="129"/>
        <end position="149"/>
    </location>
</feature>
<proteinExistence type="predicted"/>
<evidence type="ECO:0000313" key="3">
    <source>
        <dbReference type="Proteomes" id="UP000195521"/>
    </source>
</evidence>
<evidence type="ECO:0000256" key="1">
    <source>
        <dbReference type="SAM" id="MobiDB-lite"/>
    </source>
</evidence>
<accession>A0A1Y1JDM0</accession>
<dbReference type="OrthoDB" id="376231at2759"/>
<dbReference type="GeneID" id="39746015"/>
<dbReference type="RefSeq" id="XP_028541896.1">
    <property type="nucleotide sequence ID" value="XM_028686095.1"/>
</dbReference>
<gene>
    <name evidence="2" type="ORF">PGO_031110</name>
</gene>
<comment type="caution">
    <text evidence="2">The sequence shown here is derived from an EMBL/GenBank/DDBJ whole genome shotgun (WGS) entry which is preliminary data.</text>
</comment>
<organism evidence="2 3">
    <name type="scientific">Plasmodium gonderi</name>
    <dbReference type="NCBI Taxonomy" id="77519"/>
    <lineage>
        <taxon>Eukaryota</taxon>
        <taxon>Sar</taxon>
        <taxon>Alveolata</taxon>
        <taxon>Apicomplexa</taxon>
        <taxon>Aconoidasida</taxon>
        <taxon>Haemosporida</taxon>
        <taxon>Plasmodiidae</taxon>
        <taxon>Plasmodium</taxon>
        <taxon>Plasmodium (Plasmodium)</taxon>
    </lineage>
</organism>
<keyword evidence="3" id="KW-1185">Reference proteome</keyword>
<feature type="region of interest" description="Disordered" evidence="1">
    <location>
        <begin position="125"/>
        <end position="149"/>
    </location>
</feature>
<evidence type="ECO:0000313" key="2">
    <source>
        <dbReference type="EMBL" id="GAW79307.1"/>
    </source>
</evidence>
<reference evidence="3" key="1">
    <citation type="submission" date="2017-04" db="EMBL/GenBank/DDBJ databases">
        <title>Plasmodium gonderi genome.</title>
        <authorList>
            <person name="Arisue N."/>
            <person name="Honma H."/>
            <person name="Kawai S."/>
            <person name="Tougan T."/>
            <person name="Tanabe K."/>
            <person name="Horii T."/>
        </authorList>
    </citation>
    <scope>NUCLEOTIDE SEQUENCE [LARGE SCALE GENOMIC DNA]</scope>
    <source>
        <strain evidence="3">ATCC 30045</strain>
    </source>
</reference>
<protein>
    <submittedName>
        <fullName evidence="2">Uncharacterized protein</fullName>
    </submittedName>
</protein>
<dbReference type="EMBL" id="BDQF01000003">
    <property type="protein sequence ID" value="GAW79307.1"/>
    <property type="molecule type" value="Genomic_DNA"/>
</dbReference>
<name>A0A1Y1JDM0_PLAGO</name>